<dbReference type="Proteomes" id="UP000596902">
    <property type="component" value="Unassembled WGS sequence"/>
</dbReference>
<evidence type="ECO:0000256" key="1">
    <source>
        <dbReference type="ARBA" id="ARBA00004370"/>
    </source>
</evidence>
<dbReference type="EMBL" id="JAAABM010000009">
    <property type="protein sequence ID" value="KAF7675062.1"/>
    <property type="molecule type" value="Genomic_DNA"/>
</dbReference>
<proteinExistence type="predicted"/>
<feature type="compositionally biased region" description="Low complexity" evidence="9">
    <location>
        <begin position="716"/>
        <end position="725"/>
    </location>
</feature>
<dbReference type="Gene3D" id="6.10.140.2220">
    <property type="match status" value="1"/>
</dbReference>
<evidence type="ECO:0000256" key="6">
    <source>
        <dbReference type="ARBA" id="ARBA00022989"/>
    </source>
</evidence>
<keyword evidence="2" id="KW-0812">Transmembrane</keyword>
<evidence type="ECO:0000313" key="12">
    <source>
        <dbReference type="Proteomes" id="UP000596902"/>
    </source>
</evidence>
<comment type="caution">
    <text evidence="11">The sequence shown here is derived from an EMBL/GenBank/DDBJ whole genome shotgun (WGS) entry which is preliminary data.</text>
</comment>
<comment type="subcellular location">
    <subcellularLocation>
        <location evidence="1">Membrane</location>
    </subcellularLocation>
</comment>
<dbReference type="GeneID" id="62205050"/>
<dbReference type="InterPro" id="IPR043136">
    <property type="entry name" value="B30.2/SPRY_sf"/>
</dbReference>
<dbReference type="Gene3D" id="2.60.120.920">
    <property type="match status" value="1"/>
</dbReference>
<dbReference type="PROSITE" id="PS01360">
    <property type="entry name" value="ZF_MYND_1"/>
    <property type="match status" value="1"/>
</dbReference>
<name>A0A8H7B133_9PLEO</name>
<dbReference type="Pfam" id="PF23544">
    <property type="entry name" value="AtuA_ferredoxin"/>
    <property type="match status" value="1"/>
</dbReference>
<evidence type="ECO:0000256" key="9">
    <source>
        <dbReference type="SAM" id="MobiDB-lite"/>
    </source>
</evidence>
<dbReference type="InterPro" id="IPR056362">
    <property type="entry name" value="AtuA-like_ferredoxin_dom"/>
</dbReference>
<dbReference type="InterPro" id="IPR002893">
    <property type="entry name" value="Znf_MYND"/>
</dbReference>
<dbReference type="GO" id="GO:0016020">
    <property type="term" value="C:membrane"/>
    <property type="evidence" value="ECO:0007669"/>
    <property type="project" value="UniProtKB-SubCell"/>
</dbReference>
<protein>
    <recommendedName>
        <fullName evidence="10">MYND-type domain-containing protein</fullName>
    </recommendedName>
</protein>
<dbReference type="RefSeq" id="XP_038785344.1">
    <property type="nucleotide sequence ID" value="XM_038931872.1"/>
</dbReference>
<reference evidence="11" key="2">
    <citation type="submission" date="2020-08" db="EMBL/GenBank/DDBJ databases">
        <title>Draft Genome Sequence of Cumin Blight Pathogen Alternaria burnsii.</title>
        <authorList>
            <person name="Feng Z."/>
        </authorList>
    </citation>
    <scope>NUCLEOTIDE SEQUENCE</scope>
    <source>
        <strain evidence="11">CBS107.38</strain>
    </source>
</reference>
<gene>
    <name evidence="11" type="ORF">GT037_006825</name>
</gene>
<keyword evidence="3" id="KW-0479">Metal-binding</keyword>
<evidence type="ECO:0000256" key="8">
    <source>
        <dbReference type="PROSITE-ProRule" id="PRU00134"/>
    </source>
</evidence>
<dbReference type="AlphaFoldDB" id="A0A8H7B133"/>
<dbReference type="CDD" id="cd23024">
    <property type="entry name" value="zf-HIT_ZNHIT2-3"/>
    <property type="match status" value="1"/>
</dbReference>
<dbReference type="PANTHER" id="PTHR47585">
    <property type="match status" value="1"/>
</dbReference>
<evidence type="ECO:0000256" key="3">
    <source>
        <dbReference type="ARBA" id="ARBA00022723"/>
    </source>
</evidence>
<keyword evidence="12" id="KW-1185">Reference proteome</keyword>
<feature type="domain" description="MYND-type" evidence="10">
    <location>
        <begin position="1064"/>
        <end position="1102"/>
    </location>
</feature>
<evidence type="ECO:0000256" key="7">
    <source>
        <dbReference type="ARBA" id="ARBA00023136"/>
    </source>
</evidence>
<evidence type="ECO:0000256" key="4">
    <source>
        <dbReference type="ARBA" id="ARBA00022771"/>
    </source>
</evidence>
<feature type="region of interest" description="Disordered" evidence="9">
    <location>
        <begin position="662"/>
        <end position="807"/>
    </location>
</feature>
<keyword evidence="7" id="KW-0472">Membrane</keyword>
<dbReference type="InterPro" id="IPR035780">
    <property type="entry name" value="SPRY_Ssh4-like"/>
</dbReference>
<dbReference type="GO" id="GO:0008270">
    <property type="term" value="F:zinc ion binding"/>
    <property type="evidence" value="ECO:0007669"/>
    <property type="project" value="UniProtKB-KW"/>
</dbReference>
<evidence type="ECO:0000256" key="5">
    <source>
        <dbReference type="ARBA" id="ARBA00022833"/>
    </source>
</evidence>
<dbReference type="PROSITE" id="PS50865">
    <property type="entry name" value="ZF_MYND_2"/>
    <property type="match status" value="1"/>
</dbReference>
<reference evidence="11" key="1">
    <citation type="submission" date="2020-01" db="EMBL/GenBank/DDBJ databases">
        <authorList>
            <person name="Feng Z.H.Z."/>
        </authorList>
    </citation>
    <scope>NUCLEOTIDE SEQUENCE</scope>
    <source>
        <strain evidence="11">CBS107.38</strain>
    </source>
</reference>
<keyword evidence="4 8" id="KW-0863">Zinc-finger</keyword>
<dbReference type="Pfam" id="PF07287">
    <property type="entry name" value="AtuA"/>
    <property type="match status" value="1"/>
</dbReference>
<feature type="compositionally biased region" description="Pro residues" evidence="9">
    <location>
        <begin position="757"/>
        <end position="776"/>
    </location>
</feature>
<dbReference type="CDD" id="cd12910">
    <property type="entry name" value="SPRY_SSH4_like"/>
    <property type="match status" value="1"/>
</dbReference>
<evidence type="ECO:0000256" key="2">
    <source>
        <dbReference type="ARBA" id="ARBA00022692"/>
    </source>
</evidence>
<dbReference type="SUPFAM" id="SSF144232">
    <property type="entry name" value="HIT/MYND zinc finger-like"/>
    <property type="match status" value="1"/>
</dbReference>
<dbReference type="InterPro" id="IPR010839">
    <property type="entry name" value="AtuA_N"/>
</dbReference>
<evidence type="ECO:0000259" key="10">
    <source>
        <dbReference type="PROSITE" id="PS50865"/>
    </source>
</evidence>
<organism evidence="11 12">
    <name type="scientific">Alternaria burnsii</name>
    <dbReference type="NCBI Taxonomy" id="1187904"/>
    <lineage>
        <taxon>Eukaryota</taxon>
        <taxon>Fungi</taxon>
        <taxon>Dikarya</taxon>
        <taxon>Ascomycota</taxon>
        <taxon>Pezizomycotina</taxon>
        <taxon>Dothideomycetes</taxon>
        <taxon>Pleosporomycetidae</taxon>
        <taxon>Pleosporales</taxon>
        <taxon>Pleosporineae</taxon>
        <taxon>Pleosporaceae</taxon>
        <taxon>Alternaria</taxon>
        <taxon>Alternaria sect. Alternaria</taxon>
    </lineage>
</organism>
<dbReference type="Pfam" id="PF01753">
    <property type="entry name" value="zf-MYND"/>
    <property type="match status" value="1"/>
</dbReference>
<evidence type="ECO:0000313" key="11">
    <source>
        <dbReference type="EMBL" id="KAF7675062.1"/>
    </source>
</evidence>
<keyword evidence="5" id="KW-0862">Zinc</keyword>
<dbReference type="PANTHER" id="PTHR47585:SF1">
    <property type="entry name" value="DUF1446 DOMAIN-CONTAINING PROTEIN"/>
    <property type="match status" value="1"/>
</dbReference>
<sequence length="1168" mass="129114">MSSNYSSRWTTQRGTRPVRVANCSGYKGDPGYHMRYQAELGDTDFITGDYLAEVNIAENAQAHAEGKHPGWEKTAWDGLEQTIDLLNEKRIKVVVNGGAHNPKGLAEKVQKLVASKGYDLMVAYVSGDNLINEMKDVKEKGLPPHLDSDNSEVTVADHVLDILKGDKPIVSANVYLGAREIVKGLEEGADIIIAGRVADASPVIGAAWYWYSWNDTDFDALAGALIAGHLIECSGYVTGSNFAGFYEYPLDELYDLTFGIAEIEKDGTCVITKHEARKGFVTEDTVKCQFLYELQGNVYLNSDVKAILDKVQVKAEDRNRVRVWGIKGGPPPPTTKLAIFYQAGYQSEIVVNATGYATTEKFNLWERIIKFGLKQKGILNSFDILEFQRIGVPDTDPKSQLRSTSYCRIFAETSDPNVNLGLASLLADFAMQHYSGFHSTMDHRTAIPKPYLSFYPAVWPQNKLKTAINMLESGGTRVVTTTPPPKFEEIGKRQSYEALNPVGFQSFGPTTRARLGDVVLARSGDKGGNANIGFFVPTNLPSSYSHGSPLYAETWDWLRSFLTIPKLKEMFRESWSDSFFVERVEFEAIMAVHFVVYGVLGRGVSGSSRLDAFAKGMGDWLRDVEVEVPVKFLEGRVKGKAVAGRYAAEYSVSIMFKKLKDKIKGDDSSTRPSYGTDDHNQNSNNPYYNSPQEQQHNVAPTEKYQAPPGPPPNQASSSSKSEYSAPPGPPPHHRSSSYTAPPGPPPERESSGYASPAGPPPSYPQQPPPSWDPPPYHDWTVIPDTSLLPPPPSMGYDSSPTANASTEEGDRALAWTNMNPLWPPQNLQPSTHAAIQNGQLALLKAPSYLGDLLPQPQAGHWRCRTHAKCRDSSVLTNLPMYSVFWDSPLSTQRSKTIYFELKVIGIGRGGISFSEADAGIAIGFVAPPYPTFRLPGWERASLGVHGDDGRKYVNDAWGGIDFTSAFKPGNTVGIGITFSVPRNPPSYEESQQGRMLDIDVFFTRNGVKEGGWDGNEELDVRSEGGNTGLRGECDLFPAIDFGYPLMLEDHILISPPPTDIPDLCATCHASGAKNKCSKCKSIRYCSPTCQKHDWDTNHKLVCKSYVNATQKPIHESLRRVLYFPEKFHKPLFSVLAFDEKATTAEIYQGRTKGYFEQLCRIWLRIDIS</sequence>
<feature type="compositionally biased region" description="Low complexity" evidence="9">
    <location>
        <begin position="681"/>
        <end position="692"/>
    </location>
</feature>
<keyword evidence="6" id="KW-1133">Transmembrane helix</keyword>
<feature type="compositionally biased region" description="Polar residues" evidence="9">
    <location>
        <begin position="796"/>
        <end position="806"/>
    </location>
</feature>
<accession>A0A8H7B133</accession>